<dbReference type="AlphaFoldDB" id="A0A6A6TQG6"/>
<gene>
    <name evidence="1" type="ORF">K491DRAFT_287120</name>
</gene>
<name>A0A6A6TQG6_9PLEO</name>
<organism evidence="1 2">
    <name type="scientific">Lophiostoma macrostomum CBS 122681</name>
    <dbReference type="NCBI Taxonomy" id="1314788"/>
    <lineage>
        <taxon>Eukaryota</taxon>
        <taxon>Fungi</taxon>
        <taxon>Dikarya</taxon>
        <taxon>Ascomycota</taxon>
        <taxon>Pezizomycotina</taxon>
        <taxon>Dothideomycetes</taxon>
        <taxon>Pleosporomycetidae</taxon>
        <taxon>Pleosporales</taxon>
        <taxon>Lophiostomataceae</taxon>
        <taxon>Lophiostoma</taxon>
    </lineage>
</organism>
<evidence type="ECO:0000313" key="1">
    <source>
        <dbReference type="EMBL" id="KAF2662309.1"/>
    </source>
</evidence>
<dbReference type="EMBL" id="MU004290">
    <property type="protein sequence ID" value="KAF2662309.1"/>
    <property type="molecule type" value="Genomic_DNA"/>
</dbReference>
<evidence type="ECO:0000313" key="2">
    <source>
        <dbReference type="Proteomes" id="UP000799324"/>
    </source>
</evidence>
<sequence length="209" mass="23769">MLSRQSSSLRSLGRYRNSARNDALRRAYLRTLTMSGCRCHHAFVTFVSSRISVQNITSKTSRTWEPLQSMLDIINRNSCSETLSQSHNLSVELEHITVIQVTSDTRTNTEVCDATQLFKLVIVKAVSMWLTYCAVARSVAVSSDVRRIRELCSSSSAQRFANDPMPFVIFLTESGHQWIVIFTNHYVATPPTSLTVETSKIRNMMRHLY</sequence>
<reference evidence="1" key="1">
    <citation type="journal article" date="2020" name="Stud. Mycol.">
        <title>101 Dothideomycetes genomes: a test case for predicting lifestyles and emergence of pathogens.</title>
        <authorList>
            <person name="Haridas S."/>
            <person name="Albert R."/>
            <person name="Binder M."/>
            <person name="Bloem J."/>
            <person name="Labutti K."/>
            <person name="Salamov A."/>
            <person name="Andreopoulos B."/>
            <person name="Baker S."/>
            <person name="Barry K."/>
            <person name="Bills G."/>
            <person name="Bluhm B."/>
            <person name="Cannon C."/>
            <person name="Castanera R."/>
            <person name="Culley D."/>
            <person name="Daum C."/>
            <person name="Ezra D."/>
            <person name="Gonzalez J."/>
            <person name="Henrissat B."/>
            <person name="Kuo A."/>
            <person name="Liang C."/>
            <person name="Lipzen A."/>
            <person name="Lutzoni F."/>
            <person name="Magnuson J."/>
            <person name="Mondo S."/>
            <person name="Nolan M."/>
            <person name="Ohm R."/>
            <person name="Pangilinan J."/>
            <person name="Park H.-J."/>
            <person name="Ramirez L."/>
            <person name="Alfaro M."/>
            <person name="Sun H."/>
            <person name="Tritt A."/>
            <person name="Yoshinaga Y."/>
            <person name="Zwiers L.-H."/>
            <person name="Turgeon B."/>
            <person name="Goodwin S."/>
            <person name="Spatafora J."/>
            <person name="Crous P."/>
            <person name="Grigoriev I."/>
        </authorList>
    </citation>
    <scope>NUCLEOTIDE SEQUENCE</scope>
    <source>
        <strain evidence="1">CBS 122681</strain>
    </source>
</reference>
<keyword evidence="2" id="KW-1185">Reference proteome</keyword>
<protein>
    <submittedName>
        <fullName evidence="1">Uncharacterized protein</fullName>
    </submittedName>
</protein>
<dbReference type="Proteomes" id="UP000799324">
    <property type="component" value="Unassembled WGS sequence"/>
</dbReference>
<accession>A0A6A6TQG6</accession>
<proteinExistence type="predicted"/>